<accession>A0ABV7ARX9</accession>
<dbReference type="RefSeq" id="WP_377813692.1">
    <property type="nucleotide sequence ID" value="NZ_JBHRSJ010000012.1"/>
</dbReference>
<comment type="caution">
    <text evidence="1">The sequence shown here is derived from an EMBL/GenBank/DDBJ whole genome shotgun (WGS) entry which is preliminary data.</text>
</comment>
<dbReference type="InterPro" id="IPR013078">
    <property type="entry name" value="His_Pase_superF_clade-1"/>
</dbReference>
<dbReference type="Pfam" id="PF00300">
    <property type="entry name" value="His_Phos_1"/>
    <property type="match status" value="1"/>
</dbReference>
<evidence type="ECO:0000313" key="2">
    <source>
        <dbReference type="Proteomes" id="UP001595457"/>
    </source>
</evidence>
<dbReference type="Gene3D" id="3.40.50.1240">
    <property type="entry name" value="Phosphoglycerate mutase-like"/>
    <property type="match status" value="1"/>
</dbReference>
<dbReference type="EMBL" id="JBHRSJ010000012">
    <property type="protein sequence ID" value="MFC2972062.1"/>
    <property type="molecule type" value="Genomic_DNA"/>
</dbReference>
<dbReference type="Proteomes" id="UP001595457">
    <property type="component" value="Unassembled WGS sequence"/>
</dbReference>
<name>A0ABV7ARX9_9GAMM</name>
<organism evidence="1 2">
    <name type="scientific">Azotobacter bryophylli</name>
    <dbReference type="NCBI Taxonomy" id="1986537"/>
    <lineage>
        <taxon>Bacteria</taxon>
        <taxon>Pseudomonadati</taxon>
        <taxon>Pseudomonadota</taxon>
        <taxon>Gammaproteobacteria</taxon>
        <taxon>Pseudomonadales</taxon>
        <taxon>Pseudomonadaceae</taxon>
        <taxon>Azotobacter</taxon>
    </lineage>
</organism>
<sequence length="196" mass="21862">MQIILVRHGRPEHSSPRWCTPAQMKDWIERYNEAEVAVREVPARLAELAATAGAVVCSPSARCRQSRDCLGLGACPAPDPVFAEAHLPYPDWSFPRLPPSLWRLLFRCAWFCGFARHTEPIAESRQRAEAAAQRLIALAETHGSVLLMGHGIMNLLIARQLRRHGWSGPAPLLMRGYWHASVYRKAVAGPAVETIK</sequence>
<evidence type="ECO:0000313" key="1">
    <source>
        <dbReference type="EMBL" id="MFC2972062.1"/>
    </source>
</evidence>
<proteinExistence type="predicted"/>
<dbReference type="InterPro" id="IPR029033">
    <property type="entry name" value="His_PPase_superfam"/>
</dbReference>
<reference evidence="2" key="1">
    <citation type="journal article" date="2019" name="Int. J. Syst. Evol. Microbiol.">
        <title>The Global Catalogue of Microorganisms (GCM) 10K type strain sequencing project: providing services to taxonomists for standard genome sequencing and annotation.</title>
        <authorList>
            <consortium name="The Broad Institute Genomics Platform"/>
            <consortium name="The Broad Institute Genome Sequencing Center for Infectious Disease"/>
            <person name="Wu L."/>
            <person name="Ma J."/>
        </authorList>
    </citation>
    <scope>NUCLEOTIDE SEQUENCE [LARGE SCALE GENOMIC DNA]</scope>
    <source>
        <strain evidence="2">KCTC 62195</strain>
    </source>
</reference>
<gene>
    <name evidence="1" type="ORF">ACFOJE_07540</name>
</gene>
<dbReference type="SUPFAM" id="SSF53254">
    <property type="entry name" value="Phosphoglycerate mutase-like"/>
    <property type="match status" value="1"/>
</dbReference>
<keyword evidence="2" id="KW-1185">Reference proteome</keyword>
<protein>
    <submittedName>
        <fullName evidence="1">Histidine phosphatase family protein</fullName>
    </submittedName>
</protein>